<keyword evidence="3" id="KW-1185">Reference proteome</keyword>
<dbReference type="RefSeq" id="WP_129180485.1">
    <property type="nucleotide sequence ID" value="NZ_JAGIOG010000001.1"/>
</dbReference>
<keyword evidence="1" id="KW-0732">Signal</keyword>
<dbReference type="EMBL" id="SDPP02000001">
    <property type="protein sequence ID" value="KAA1380225.1"/>
    <property type="molecule type" value="Genomic_DNA"/>
</dbReference>
<dbReference type="GO" id="GO:0005975">
    <property type="term" value="P:carbohydrate metabolic process"/>
    <property type="evidence" value="ECO:0007669"/>
    <property type="project" value="UniProtKB-ARBA"/>
</dbReference>
<sequence length="399" mass="41030">MKITPLRRTGALVATLALAAGTLAATAVTASAAGTAGIVTGTVSQPGGGALARTSITFFAENGPGSADNVSRSFEVNEDGTFAAAVPAGSYVAQVYDNCQVFDDFATPITVAGGVEQAFNPQFTAAEATAPTALCARVQPKVAGLPQVGVPLTVSSGTYAQPVSSISYQWYSGSAAIAGASGTTYVPTADDVGSDIYVEVTVASSLPTKIFRASPTEAIVRRGDYVFRTGPKVNGLPVVGRTIAASPGALVPGASVSYQWFRNGAALPGKTARTYRVAKADYKKKITAVVTYKTLGYSTVARTVAPAFVPKNKGKISARTSVSKKTATIKVAVSPKASRKSQGKIIVLEDGKTLKRASIKAGTTTVKVTGLKKGKHKLTIVFDGKKNLAGTSKTVRIKK</sequence>
<dbReference type="AlphaFoldDB" id="A0A641AQK6"/>
<feature type="chain" id="PRO_5025051937" evidence="1">
    <location>
        <begin position="33"/>
        <end position="399"/>
    </location>
</feature>
<dbReference type="InterPro" id="IPR013783">
    <property type="entry name" value="Ig-like_fold"/>
</dbReference>
<organism evidence="2 3">
    <name type="scientific">Aeromicrobium fastidiosum</name>
    <dbReference type="NCBI Taxonomy" id="52699"/>
    <lineage>
        <taxon>Bacteria</taxon>
        <taxon>Bacillati</taxon>
        <taxon>Actinomycetota</taxon>
        <taxon>Actinomycetes</taxon>
        <taxon>Propionibacteriales</taxon>
        <taxon>Nocardioidaceae</taxon>
        <taxon>Aeromicrobium</taxon>
    </lineage>
</organism>
<accession>A0A641AQK6</accession>
<reference evidence="2" key="1">
    <citation type="submission" date="2019-09" db="EMBL/GenBank/DDBJ databases">
        <authorList>
            <person name="Li J."/>
        </authorList>
    </citation>
    <scope>NUCLEOTIDE SEQUENCE [LARGE SCALE GENOMIC DNA]</scope>
    <source>
        <strain evidence="2">NRBC 14897</strain>
    </source>
</reference>
<protein>
    <submittedName>
        <fullName evidence="2">Uncharacterized protein</fullName>
    </submittedName>
</protein>
<dbReference type="OrthoDB" id="3885507at2"/>
<dbReference type="Proteomes" id="UP001515100">
    <property type="component" value="Unassembled WGS sequence"/>
</dbReference>
<evidence type="ECO:0000256" key="1">
    <source>
        <dbReference type="SAM" id="SignalP"/>
    </source>
</evidence>
<dbReference type="Gene3D" id="2.60.40.2700">
    <property type="match status" value="2"/>
</dbReference>
<dbReference type="Gene3D" id="2.60.40.10">
    <property type="entry name" value="Immunoglobulins"/>
    <property type="match status" value="1"/>
</dbReference>
<feature type="signal peptide" evidence="1">
    <location>
        <begin position="1"/>
        <end position="32"/>
    </location>
</feature>
<comment type="caution">
    <text evidence="2">The sequence shown here is derived from an EMBL/GenBank/DDBJ whole genome shotgun (WGS) entry which is preliminary data.</text>
</comment>
<gene>
    <name evidence="2" type="ORF">ESP62_003245</name>
</gene>
<evidence type="ECO:0000313" key="2">
    <source>
        <dbReference type="EMBL" id="KAA1380225.1"/>
    </source>
</evidence>
<name>A0A641AQK6_9ACTN</name>
<evidence type="ECO:0000313" key="3">
    <source>
        <dbReference type="Proteomes" id="UP001515100"/>
    </source>
</evidence>
<proteinExistence type="predicted"/>